<dbReference type="AlphaFoldDB" id="A0A2U0I229"/>
<dbReference type="RefSeq" id="WP_116694018.1">
    <property type="nucleotide sequence ID" value="NZ_QEHR01000004.1"/>
</dbReference>
<reference evidence="1 2" key="1">
    <citation type="submission" date="2018-04" db="EMBL/GenBank/DDBJ databases">
        <title>Marixanthomonas spongiae HN-E44 sp. nov., isolated from a marine sponge.</title>
        <authorList>
            <person name="Luo L."/>
            <person name="Zhuang L."/>
        </authorList>
    </citation>
    <scope>NUCLEOTIDE SEQUENCE [LARGE SCALE GENOMIC DNA]</scope>
    <source>
        <strain evidence="1 2">HN-E44</strain>
    </source>
</reference>
<dbReference type="Proteomes" id="UP000245962">
    <property type="component" value="Unassembled WGS sequence"/>
</dbReference>
<comment type="caution">
    <text evidence="1">The sequence shown here is derived from an EMBL/GenBank/DDBJ whole genome shotgun (WGS) entry which is preliminary data.</text>
</comment>
<organism evidence="1 2">
    <name type="scientific">Marixanthomonas spongiae</name>
    <dbReference type="NCBI Taxonomy" id="2174845"/>
    <lineage>
        <taxon>Bacteria</taxon>
        <taxon>Pseudomonadati</taxon>
        <taxon>Bacteroidota</taxon>
        <taxon>Flavobacteriia</taxon>
        <taxon>Flavobacteriales</taxon>
        <taxon>Flavobacteriaceae</taxon>
        <taxon>Marixanthomonas</taxon>
    </lineage>
</organism>
<dbReference type="SUPFAM" id="SSF56801">
    <property type="entry name" value="Acetyl-CoA synthetase-like"/>
    <property type="match status" value="1"/>
</dbReference>
<keyword evidence="2" id="KW-1185">Reference proteome</keyword>
<gene>
    <name evidence="1" type="ORF">DDV96_06870</name>
</gene>
<dbReference type="InterPro" id="IPR053158">
    <property type="entry name" value="CapK_Type1_Caps_Biosynth"/>
</dbReference>
<protein>
    <submittedName>
        <fullName evidence="1">AMP-binding protein</fullName>
    </submittedName>
</protein>
<sequence length="441" mass="51155">MNLFETTLRLKGFPIREAKKRLQEIQQLSETEHQAYVHDARQKIFDFHLRENLFYRDFIGDALFEKWEDIPVLTKKDLQIPLKKRLSQGFTKKNSYTSNTSGSSGTPLFFAKDKFCHAMTWAVIIDRFGWFGIELDTSFQARFYGIPLNVKDYQKERLKDRLSNRYRFPIFDLSEEKLEEFLSIFRRKKFDYINGHTSSIVLFAKYLQKRSIILSEVCRTLKYCITTSEMLFPTDKFLLENQLGVPVANEYGASELDLIAFTNEKGAFQINTETLFVELLDDNDQSVPFDTAGRVVVTSLFNKAHPFIRYEVGDIGVMDEASTVKEPILKQLIGRSNDNAILKDGKTVPGHTFYYVTKSIVEEDGNVKEFIVEQTALDAFTIVYVSERELTEKEVKKANQSLTQYVDGDLNITYKRVEVLHRNQSGKLKQFVSKIDLIQEN</sequence>
<evidence type="ECO:0000313" key="2">
    <source>
        <dbReference type="Proteomes" id="UP000245962"/>
    </source>
</evidence>
<dbReference type="Gene3D" id="3.40.50.12780">
    <property type="entry name" value="N-terminal domain of ligase-like"/>
    <property type="match status" value="1"/>
</dbReference>
<evidence type="ECO:0000313" key="1">
    <source>
        <dbReference type="EMBL" id="PVW15124.1"/>
    </source>
</evidence>
<dbReference type="InterPro" id="IPR042099">
    <property type="entry name" value="ANL_N_sf"/>
</dbReference>
<accession>A0A2U0I229</accession>
<dbReference type="EMBL" id="QEHR01000004">
    <property type="protein sequence ID" value="PVW15124.1"/>
    <property type="molecule type" value="Genomic_DNA"/>
</dbReference>
<dbReference type="OrthoDB" id="580775at2"/>
<dbReference type="PANTHER" id="PTHR36932">
    <property type="entry name" value="CAPSULAR POLYSACCHARIDE BIOSYNTHESIS PROTEIN"/>
    <property type="match status" value="1"/>
</dbReference>
<proteinExistence type="predicted"/>
<dbReference type="PANTHER" id="PTHR36932:SF1">
    <property type="entry name" value="CAPSULAR POLYSACCHARIDE BIOSYNTHESIS PROTEIN"/>
    <property type="match status" value="1"/>
</dbReference>
<name>A0A2U0I229_9FLAO</name>